<dbReference type="WBParaSite" id="ALUE_0000655601-mRNA-1">
    <property type="protein sequence ID" value="ALUE_0000655601-mRNA-1"/>
    <property type="gene ID" value="ALUE_0000655601"/>
</dbReference>
<evidence type="ECO:0000256" key="2">
    <source>
        <dbReference type="SAM" id="Phobius"/>
    </source>
</evidence>
<accession>A0A0M3HUP9</accession>
<keyword evidence="2" id="KW-1133">Transmembrane helix</keyword>
<name>A0A0M3HUP9_ASCLU</name>
<evidence type="ECO:0000313" key="3">
    <source>
        <dbReference type="Proteomes" id="UP000036681"/>
    </source>
</evidence>
<feature type="compositionally biased region" description="Pro residues" evidence="1">
    <location>
        <begin position="22"/>
        <end position="44"/>
    </location>
</feature>
<protein>
    <submittedName>
        <fullName evidence="4">Inverted formin-2-like</fullName>
    </submittedName>
</protein>
<evidence type="ECO:0000256" key="1">
    <source>
        <dbReference type="SAM" id="MobiDB-lite"/>
    </source>
</evidence>
<keyword evidence="3" id="KW-1185">Reference proteome</keyword>
<feature type="region of interest" description="Disordered" evidence="1">
    <location>
        <begin position="1"/>
        <end position="92"/>
    </location>
</feature>
<keyword evidence="2" id="KW-0472">Membrane</keyword>
<dbReference type="Proteomes" id="UP000036681">
    <property type="component" value="Unplaced"/>
</dbReference>
<proteinExistence type="predicted"/>
<reference evidence="4" key="1">
    <citation type="submission" date="2017-02" db="UniProtKB">
        <authorList>
            <consortium name="WormBaseParasite"/>
        </authorList>
    </citation>
    <scope>IDENTIFICATION</scope>
</reference>
<dbReference type="AlphaFoldDB" id="A0A0M3HUP9"/>
<keyword evidence="2" id="KW-0812">Transmembrane</keyword>
<evidence type="ECO:0000313" key="4">
    <source>
        <dbReference type="WBParaSite" id="ALUE_0000655601-mRNA-1"/>
    </source>
</evidence>
<feature type="transmembrane region" description="Helical" evidence="2">
    <location>
        <begin position="101"/>
        <end position="123"/>
    </location>
</feature>
<organism evidence="3 4">
    <name type="scientific">Ascaris lumbricoides</name>
    <name type="common">Giant roundworm</name>
    <dbReference type="NCBI Taxonomy" id="6252"/>
    <lineage>
        <taxon>Eukaryota</taxon>
        <taxon>Metazoa</taxon>
        <taxon>Ecdysozoa</taxon>
        <taxon>Nematoda</taxon>
        <taxon>Chromadorea</taxon>
        <taxon>Rhabditida</taxon>
        <taxon>Spirurina</taxon>
        <taxon>Ascaridomorpha</taxon>
        <taxon>Ascaridoidea</taxon>
        <taxon>Ascarididae</taxon>
        <taxon>Ascaris</taxon>
    </lineage>
</organism>
<sequence length="146" mass="15312">MGDEYEAIGPPPGGEVAQPPQLFIPPPPAAPPYFEPSPPPPPEPSSSAGKQDEGTATDESGKKKNLDAIGGKSKQARKSKLKQSNSEEDNTGLSVLSNCSMVTIIILVLIGLIASGFVILLAVTKCFGDENCAIVSLIEKIILRRS</sequence>